<evidence type="ECO:0000256" key="1">
    <source>
        <dbReference type="ARBA" id="ARBA00009183"/>
    </source>
</evidence>
<dbReference type="PANTHER" id="PTHR23023">
    <property type="entry name" value="DIMETHYLANILINE MONOOXYGENASE"/>
    <property type="match status" value="1"/>
</dbReference>
<gene>
    <name evidence="6" type="ORF">PROFUN_12488</name>
</gene>
<dbReference type="FunCoup" id="A0A2P6N780">
    <property type="interactions" value="8"/>
</dbReference>
<evidence type="ECO:0000313" key="6">
    <source>
        <dbReference type="EMBL" id="PRP79816.1"/>
    </source>
</evidence>
<name>A0A2P6N780_9EUKA</name>
<organism evidence="6 7">
    <name type="scientific">Planoprotostelium fungivorum</name>
    <dbReference type="NCBI Taxonomy" id="1890364"/>
    <lineage>
        <taxon>Eukaryota</taxon>
        <taxon>Amoebozoa</taxon>
        <taxon>Evosea</taxon>
        <taxon>Variosea</taxon>
        <taxon>Cavosteliida</taxon>
        <taxon>Cavosteliaceae</taxon>
        <taxon>Planoprotostelium</taxon>
    </lineage>
</organism>
<evidence type="ECO:0000256" key="2">
    <source>
        <dbReference type="ARBA" id="ARBA00022630"/>
    </source>
</evidence>
<dbReference type="InterPro" id="IPR000960">
    <property type="entry name" value="Flavin_mOase"/>
</dbReference>
<dbReference type="Pfam" id="PF00743">
    <property type="entry name" value="FMO-like"/>
    <property type="match status" value="1"/>
</dbReference>
<dbReference type="SUPFAM" id="SSF51905">
    <property type="entry name" value="FAD/NAD(P)-binding domain"/>
    <property type="match status" value="2"/>
</dbReference>
<keyword evidence="3" id="KW-0274">FAD</keyword>
<keyword evidence="5" id="KW-0560">Oxidoreductase</keyword>
<dbReference type="GO" id="GO:0050660">
    <property type="term" value="F:flavin adenine dinucleotide binding"/>
    <property type="evidence" value="ECO:0007669"/>
    <property type="project" value="InterPro"/>
</dbReference>
<comment type="similarity">
    <text evidence="1">Belongs to the FMO family.</text>
</comment>
<dbReference type="Gene3D" id="3.50.50.60">
    <property type="entry name" value="FAD/NAD(P)-binding domain"/>
    <property type="match status" value="3"/>
</dbReference>
<evidence type="ECO:0000313" key="7">
    <source>
        <dbReference type="Proteomes" id="UP000241769"/>
    </source>
</evidence>
<dbReference type="InParanoid" id="A0A2P6N780"/>
<sequence length="511" mass="58402">MTILKKRVAVIGAGSAGLVCTKILSDFNSTESDIQFEVVCFEAGSQVGGQWIYLPPDDKEGLGNIKDYGSIYESLTTNLTKYQMSYSHFPMFQSSEHSTSNYQDFSLFPSHAQISNVEKVEKYLQDYAKGFDLLSKIRFNTRVVEVQCQTIEGSTDPVYNCNWAVTSRPSREQSHEEKDGHELLTEQFDAVVACSGRYWLEYIPSFPGLEEYQGEIVHSHVYRRPDWFKGKRVLSVGYGASGKQITEEIAKRGNPKTPVYHSVSPNHHATTDDPNIKIVGDISEIIPGTKSVRFRSGEEEEFDVILFSTGYDYYFPYLKTSNWDIPNPGTNVSVEIVEKGKNIHREGSLDEWRNLDDISPSCLLKISHSPREVFPVYGHTVHMKYPTLCVLGLPYQINPFPLFEWQAVWMSHIWSGMTQLPTAEEMQKSVSLFRKETEAVQTERKSRIVSIHALDAQKQKDYYQFIQKQTGDAVQRPWSGKQRSHYKKEIVQAKARHVDVENYKADQLSSY</sequence>
<evidence type="ECO:0000256" key="3">
    <source>
        <dbReference type="ARBA" id="ARBA00022827"/>
    </source>
</evidence>
<dbReference type="PIRSF" id="PIRSF000332">
    <property type="entry name" value="FMO"/>
    <property type="match status" value="1"/>
</dbReference>
<dbReference type="EMBL" id="MDYQ01000169">
    <property type="protein sequence ID" value="PRP79816.1"/>
    <property type="molecule type" value="Genomic_DNA"/>
</dbReference>
<protein>
    <submittedName>
        <fullName evidence="6">Putative flavin dependent monooxygenase</fullName>
    </submittedName>
</protein>
<comment type="caution">
    <text evidence="6">The sequence shown here is derived from an EMBL/GenBank/DDBJ whole genome shotgun (WGS) entry which is preliminary data.</text>
</comment>
<keyword evidence="6" id="KW-0503">Monooxygenase</keyword>
<dbReference type="OrthoDB" id="19682at2759"/>
<evidence type="ECO:0000256" key="4">
    <source>
        <dbReference type="ARBA" id="ARBA00022857"/>
    </source>
</evidence>
<dbReference type="STRING" id="1890364.A0A2P6N780"/>
<proteinExistence type="inferred from homology"/>
<dbReference type="InterPro" id="IPR050346">
    <property type="entry name" value="FMO-like"/>
</dbReference>
<dbReference type="InterPro" id="IPR036188">
    <property type="entry name" value="FAD/NAD-bd_sf"/>
</dbReference>
<dbReference type="GO" id="GO:0050661">
    <property type="term" value="F:NADP binding"/>
    <property type="evidence" value="ECO:0007669"/>
    <property type="project" value="InterPro"/>
</dbReference>
<keyword evidence="7" id="KW-1185">Reference proteome</keyword>
<dbReference type="InterPro" id="IPR020946">
    <property type="entry name" value="Flavin_mOase-like"/>
</dbReference>
<dbReference type="AlphaFoldDB" id="A0A2P6N780"/>
<keyword evidence="2" id="KW-0285">Flavoprotein</keyword>
<reference evidence="6 7" key="1">
    <citation type="journal article" date="2018" name="Genome Biol. Evol.">
        <title>Multiple Roots of Fruiting Body Formation in Amoebozoa.</title>
        <authorList>
            <person name="Hillmann F."/>
            <person name="Forbes G."/>
            <person name="Novohradska S."/>
            <person name="Ferling I."/>
            <person name="Riege K."/>
            <person name="Groth M."/>
            <person name="Westermann M."/>
            <person name="Marz M."/>
            <person name="Spaller T."/>
            <person name="Winckler T."/>
            <person name="Schaap P."/>
            <person name="Glockner G."/>
        </authorList>
    </citation>
    <scope>NUCLEOTIDE SEQUENCE [LARGE SCALE GENOMIC DNA]</scope>
    <source>
        <strain evidence="6 7">Jena</strain>
    </source>
</reference>
<dbReference type="Proteomes" id="UP000241769">
    <property type="component" value="Unassembled WGS sequence"/>
</dbReference>
<keyword evidence="4" id="KW-0521">NADP</keyword>
<dbReference type="GO" id="GO:0004499">
    <property type="term" value="F:N,N-dimethylaniline monooxygenase activity"/>
    <property type="evidence" value="ECO:0007669"/>
    <property type="project" value="InterPro"/>
</dbReference>
<evidence type="ECO:0000256" key="5">
    <source>
        <dbReference type="ARBA" id="ARBA00023002"/>
    </source>
</evidence>
<accession>A0A2P6N780</accession>